<dbReference type="Proteomes" id="UP001240236">
    <property type="component" value="Unassembled WGS sequence"/>
</dbReference>
<dbReference type="SUPFAM" id="SSF63825">
    <property type="entry name" value="YWTD domain"/>
    <property type="match status" value="1"/>
</dbReference>
<sequence>MTASTALPRRRIGFAQIGLLVAVLAAVALIVLPGNADRAQSPAQTGPIGPAEAWPGVTIGQFPGNVSDGPAFSPSYFLDAQTAIGTAPSPDGAFMRLVRRAGDGTLRELRRLPYSGTPQFGGFATDGTELAWAESLAGNDNVTRTEMWSMRLPDGEPRRLTADTGDVVFFNSEYDMLIAEGALHWAEVAPGEEPATLIRSVPLAGGDVTTRTEDGAWAMTKFPWLVSAESGQASLPQLRDWKNHRELTVAATGTELVTCGSVWCRVLVISADGPARTDLMRPDGSDRRRMAGGAAMSAVTDVALLDRFEVLTEAGPDTVPTSSQILYVYDIEKQQTVRVADAVGMIQSRNGVLWWSTGADTEIVWHTLPLSAIS</sequence>
<gene>
    <name evidence="2" type="ORF">J2S42_004956</name>
</gene>
<organism evidence="2 3">
    <name type="scientific">Catenuloplanes indicus</name>
    <dbReference type="NCBI Taxonomy" id="137267"/>
    <lineage>
        <taxon>Bacteria</taxon>
        <taxon>Bacillati</taxon>
        <taxon>Actinomycetota</taxon>
        <taxon>Actinomycetes</taxon>
        <taxon>Micromonosporales</taxon>
        <taxon>Micromonosporaceae</taxon>
        <taxon>Catenuloplanes</taxon>
    </lineage>
</organism>
<proteinExistence type="predicted"/>
<keyword evidence="1" id="KW-0812">Transmembrane</keyword>
<evidence type="ECO:0000313" key="3">
    <source>
        <dbReference type="Proteomes" id="UP001240236"/>
    </source>
</evidence>
<feature type="transmembrane region" description="Helical" evidence="1">
    <location>
        <begin position="12"/>
        <end position="32"/>
    </location>
</feature>
<dbReference type="RefSeq" id="WP_307242761.1">
    <property type="nucleotide sequence ID" value="NZ_JAUSUZ010000001.1"/>
</dbReference>
<dbReference type="AlphaFoldDB" id="A0AAE3W3P5"/>
<keyword evidence="1" id="KW-1133">Transmembrane helix</keyword>
<keyword evidence="3" id="KW-1185">Reference proteome</keyword>
<dbReference type="EMBL" id="JAUSUZ010000001">
    <property type="protein sequence ID" value="MDQ0368287.1"/>
    <property type="molecule type" value="Genomic_DNA"/>
</dbReference>
<evidence type="ECO:0000313" key="2">
    <source>
        <dbReference type="EMBL" id="MDQ0368287.1"/>
    </source>
</evidence>
<reference evidence="2 3" key="1">
    <citation type="submission" date="2023-07" db="EMBL/GenBank/DDBJ databases">
        <title>Sequencing the genomes of 1000 actinobacteria strains.</title>
        <authorList>
            <person name="Klenk H.-P."/>
        </authorList>
    </citation>
    <scope>NUCLEOTIDE SEQUENCE [LARGE SCALE GENOMIC DNA]</scope>
    <source>
        <strain evidence="2 3">DSM 44709</strain>
    </source>
</reference>
<accession>A0AAE3W3P5</accession>
<comment type="caution">
    <text evidence="2">The sequence shown here is derived from an EMBL/GenBank/DDBJ whole genome shotgun (WGS) entry which is preliminary data.</text>
</comment>
<evidence type="ECO:0000256" key="1">
    <source>
        <dbReference type="SAM" id="Phobius"/>
    </source>
</evidence>
<protein>
    <submittedName>
        <fullName evidence="2">Uncharacterized protein</fullName>
    </submittedName>
</protein>
<keyword evidence="1" id="KW-0472">Membrane</keyword>
<name>A0AAE3W3P5_9ACTN</name>